<name>A0A7C9VD10_9BRAD</name>
<dbReference type="Gene3D" id="1.20.58.320">
    <property type="entry name" value="TPR-like"/>
    <property type="match status" value="1"/>
</dbReference>
<organism evidence="1 2">
    <name type="scientific">Candidatus Afipia apatlaquensis</name>
    <dbReference type="NCBI Taxonomy" id="2712852"/>
    <lineage>
        <taxon>Bacteria</taxon>
        <taxon>Pseudomonadati</taxon>
        <taxon>Pseudomonadota</taxon>
        <taxon>Alphaproteobacteria</taxon>
        <taxon>Hyphomicrobiales</taxon>
        <taxon>Nitrobacteraceae</taxon>
        <taxon>Afipia</taxon>
    </lineage>
</organism>
<dbReference type="EMBL" id="JAAMRR010000302">
    <property type="protein sequence ID" value="NGX94767.1"/>
    <property type="molecule type" value="Genomic_DNA"/>
</dbReference>
<dbReference type="Pfam" id="PF06041">
    <property type="entry name" value="DUF924"/>
    <property type="match status" value="1"/>
</dbReference>
<gene>
    <name evidence="1" type="ORF">G4V63_05895</name>
</gene>
<dbReference type="Proteomes" id="UP000480266">
    <property type="component" value="Unassembled WGS sequence"/>
</dbReference>
<evidence type="ECO:0000313" key="1">
    <source>
        <dbReference type="EMBL" id="NGX94767.1"/>
    </source>
</evidence>
<protein>
    <submittedName>
        <fullName evidence="1">DUF924 domain-containing protein</fullName>
    </submittedName>
</protein>
<dbReference type="InterPro" id="IPR011990">
    <property type="entry name" value="TPR-like_helical_dom_sf"/>
</dbReference>
<accession>A0A7C9VD10</accession>
<dbReference type="InterPro" id="IPR010323">
    <property type="entry name" value="DUF924"/>
</dbReference>
<evidence type="ECO:0000313" key="2">
    <source>
        <dbReference type="Proteomes" id="UP000480266"/>
    </source>
</evidence>
<proteinExistence type="predicted"/>
<dbReference type="AlphaFoldDB" id="A0A7C9VD10"/>
<dbReference type="Gene3D" id="1.25.40.10">
    <property type="entry name" value="Tetratricopeptide repeat domain"/>
    <property type="match status" value="1"/>
</dbReference>
<reference evidence="1" key="1">
    <citation type="submission" date="2020-02" db="EMBL/GenBank/DDBJ databases">
        <title>Draft genome sequence of Candidatus Afipia apatlaquensis IBT-C3, a potential strain for decolorization of textile dyes.</title>
        <authorList>
            <person name="Sanchez-Reyes A."/>
            <person name="Breton-Deval L."/>
            <person name="Mangelson H."/>
            <person name="Sanchez-Flores A."/>
        </authorList>
    </citation>
    <scope>NUCLEOTIDE SEQUENCE [LARGE SCALE GENOMIC DNA]</scope>
    <source>
        <strain evidence="1">IBT-C3</strain>
    </source>
</reference>
<sequence>MISSPFDILAFWRDAGYDRWYGKDDAFDQELRDRFMGTWEAARDGKLSAWQDSDDGALALVIVLDQFPRNMFRDDPRAFSTDPLARTVALRAIEENRDSRVDPKLLSFLYLPFEHSEAMHDQERCIELFRAKGDPEGLKWAVLHADIIRKFGRFPHRNTVLGRTTTPEEAAFLDEGGFKG</sequence>
<comment type="caution">
    <text evidence="1">The sequence shown here is derived from an EMBL/GenBank/DDBJ whole genome shotgun (WGS) entry which is preliminary data.</text>
</comment>
<dbReference type="SUPFAM" id="SSF48452">
    <property type="entry name" value="TPR-like"/>
    <property type="match status" value="1"/>
</dbReference>
<keyword evidence="2" id="KW-1185">Reference proteome</keyword>